<evidence type="ECO:0000256" key="2">
    <source>
        <dbReference type="ARBA" id="ARBA00022741"/>
    </source>
</evidence>
<dbReference type="OMA" id="ECIEMIN"/>
<keyword evidence="7" id="KW-1185">Reference proteome</keyword>
<keyword evidence="2" id="KW-0547">Nucleotide-binding</keyword>
<dbReference type="Proteomes" id="UP000472262">
    <property type="component" value="Unassembled WGS sequence"/>
</dbReference>
<feature type="region of interest" description="Disordered" evidence="4">
    <location>
        <begin position="74"/>
        <end position="114"/>
    </location>
</feature>
<dbReference type="Ensembl" id="ENSSGRT00000014826.1">
    <property type="protein sequence ID" value="ENSSGRP00000013715.1"/>
    <property type="gene ID" value="ENSSGRG00000008658.1"/>
</dbReference>
<evidence type="ECO:0000256" key="1">
    <source>
        <dbReference type="ARBA" id="ARBA00008535"/>
    </source>
</evidence>
<comment type="similarity">
    <text evidence="1">Belongs to the TRAFAC class TrmE-Era-EngA-EngB-Septin-like GTPase superfamily. AIG1/Toc34/Toc159-like paraseptin GTPase family. IAN subfamily.</text>
</comment>
<evidence type="ECO:0000259" key="5">
    <source>
        <dbReference type="Pfam" id="PF04548"/>
    </source>
</evidence>
<evidence type="ECO:0000313" key="7">
    <source>
        <dbReference type="Proteomes" id="UP000472262"/>
    </source>
</evidence>
<sequence length="369" mass="42280">MVLTTDTETPSSPLASAIKTDDMHQLIKECGGGHLQFDQTKPECHSEIIQRVEKITQKYGEFLRCEIFDDAEEGTSINEEQRTSEGLVRQEEEKEEDTTHEEAEKAKESHKKGNDGGGVLGYFWSKREQSPEYIHPNSTVPGKAKLNLVLCGHDEKLKATVSKILRGKPLSVFHRESTLVSVKKEEKIHGRHITVVELPALTKLSEDEVINQTLRCVSLCDSRVHLFLLIIPIGPITDVDKMEIEMIHKIFYSKEHFMVLFTTEFSVDQKVTHFVTSTQSQNIVSLYGTWYSVMGLKDHRSTKQISDLLECIEMINLKPYSLQMYMKAQEKTSRLELEAQISKMDSKIKELQQKIHQEGEWINLLKYSI</sequence>
<reference evidence="6" key="2">
    <citation type="submission" date="2025-09" db="UniProtKB">
        <authorList>
            <consortium name="Ensembl"/>
        </authorList>
    </citation>
    <scope>IDENTIFICATION</scope>
</reference>
<dbReference type="AlphaFoldDB" id="A0A672KPP2"/>
<evidence type="ECO:0000256" key="3">
    <source>
        <dbReference type="ARBA" id="ARBA00023134"/>
    </source>
</evidence>
<dbReference type="GO" id="GO:0005525">
    <property type="term" value="F:GTP binding"/>
    <property type="evidence" value="ECO:0007669"/>
    <property type="project" value="UniProtKB-KW"/>
</dbReference>
<dbReference type="PANTHER" id="PTHR10903:SF170">
    <property type="entry name" value="GTPASE IMAP FAMILY MEMBER 7"/>
    <property type="match status" value="1"/>
</dbReference>
<protein>
    <recommendedName>
        <fullName evidence="5">AIG1-type G domain-containing protein</fullName>
    </recommendedName>
</protein>
<dbReference type="InterPro" id="IPR045058">
    <property type="entry name" value="GIMA/IAN/Toc"/>
</dbReference>
<organism evidence="6 7">
    <name type="scientific">Sinocyclocheilus grahami</name>
    <name type="common">Dianchi golden-line fish</name>
    <name type="synonym">Barbus grahami</name>
    <dbReference type="NCBI Taxonomy" id="75366"/>
    <lineage>
        <taxon>Eukaryota</taxon>
        <taxon>Metazoa</taxon>
        <taxon>Chordata</taxon>
        <taxon>Craniata</taxon>
        <taxon>Vertebrata</taxon>
        <taxon>Euteleostomi</taxon>
        <taxon>Actinopterygii</taxon>
        <taxon>Neopterygii</taxon>
        <taxon>Teleostei</taxon>
        <taxon>Ostariophysi</taxon>
        <taxon>Cypriniformes</taxon>
        <taxon>Cyprinidae</taxon>
        <taxon>Cyprininae</taxon>
        <taxon>Sinocyclocheilus</taxon>
    </lineage>
</organism>
<dbReference type="PANTHER" id="PTHR10903">
    <property type="entry name" value="GTPASE, IMAP FAMILY MEMBER-RELATED"/>
    <property type="match status" value="1"/>
</dbReference>
<dbReference type="InParanoid" id="A0A672KPP2"/>
<feature type="compositionally biased region" description="Basic and acidic residues" evidence="4">
    <location>
        <begin position="100"/>
        <end position="114"/>
    </location>
</feature>
<accession>A0A672KPP2</accession>
<feature type="compositionally biased region" description="Basic and acidic residues" evidence="4">
    <location>
        <begin position="79"/>
        <end position="92"/>
    </location>
</feature>
<dbReference type="InterPro" id="IPR006703">
    <property type="entry name" value="G_AIG1"/>
</dbReference>
<dbReference type="Gene3D" id="3.40.50.300">
    <property type="entry name" value="P-loop containing nucleotide triphosphate hydrolases"/>
    <property type="match status" value="1"/>
</dbReference>
<name>A0A672KPP2_SINGR</name>
<dbReference type="Pfam" id="PF04548">
    <property type="entry name" value="AIG1"/>
    <property type="match status" value="1"/>
</dbReference>
<proteinExistence type="inferred from homology"/>
<dbReference type="InterPro" id="IPR027417">
    <property type="entry name" value="P-loop_NTPase"/>
</dbReference>
<keyword evidence="3" id="KW-0342">GTP-binding</keyword>
<evidence type="ECO:0000313" key="6">
    <source>
        <dbReference type="Ensembl" id="ENSSGRP00000013715.1"/>
    </source>
</evidence>
<reference evidence="6" key="1">
    <citation type="submission" date="2025-08" db="UniProtKB">
        <authorList>
            <consortium name="Ensembl"/>
        </authorList>
    </citation>
    <scope>IDENTIFICATION</scope>
</reference>
<feature type="domain" description="AIG1-type G" evidence="5">
    <location>
        <begin position="147"/>
        <end position="335"/>
    </location>
</feature>
<evidence type="ECO:0000256" key="4">
    <source>
        <dbReference type="SAM" id="MobiDB-lite"/>
    </source>
</evidence>